<accession>Q486J5</accession>
<dbReference type="SUPFAM" id="SSF53850">
    <property type="entry name" value="Periplasmic binding protein-like II"/>
    <property type="match status" value="1"/>
</dbReference>
<proteinExistence type="predicted"/>
<dbReference type="HOGENOM" id="CLU_064076_1_1_6"/>
<evidence type="ECO:0000313" key="3">
    <source>
        <dbReference type="Proteomes" id="UP000000547"/>
    </source>
</evidence>
<gene>
    <name evidence="2" type="ordered locus">CPS_1277</name>
</gene>
<name>Q486J5_COLP3</name>
<reference evidence="2" key="1">
    <citation type="journal article" date="2005" name="Proc. Natl. Acad. Sci. U.S.A.">
        <title>The psychrophilic lifestyle as revealed by the genome sequence of Colwellia psychrerythraea 34H through genomic and proteomic analyses.</title>
        <authorList>
            <person name="Methe B.A."/>
            <person name="Nelson K.E."/>
            <person name="Deming J.W."/>
            <person name="Momen B."/>
            <person name="Melamud E."/>
            <person name="Zhang X."/>
            <person name="Moult J."/>
            <person name="Madupu R."/>
            <person name="Nelson W.C."/>
            <person name="Dodson R.J."/>
            <person name="Brinkac L.M."/>
            <person name="Daugherty S.C."/>
            <person name="Durkin A.S."/>
            <person name="DeBoy R.T."/>
            <person name="Kolonay J.F."/>
            <person name="Sullivan S.A."/>
            <person name="Zhou L."/>
            <person name="Davidsen T.M."/>
            <person name="Wu M."/>
            <person name="Huston A.L."/>
            <person name="Lewis M."/>
            <person name="Weaver B."/>
            <person name="Weidman J.F."/>
            <person name="Khouri H."/>
            <person name="Utterback T.R."/>
            <person name="Feldblyum T.V."/>
            <person name="Fraser C.M."/>
        </authorList>
    </citation>
    <scope>NUCLEOTIDE SEQUENCE [LARGE SCALE GENOMIC DNA]</scope>
    <source>
        <strain evidence="2">34H</strain>
    </source>
</reference>
<dbReference type="STRING" id="167879.CPS_1277"/>
<dbReference type="AlphaFoldDB" id="Q486J5"/>
<protein>
    <recommendedName>
        <fullName evidence="1">Solute-binding protein family 3/N-terminal domain-containing protein</fullName>
    </recommendedName>
</protein>
<dbReference type="Proteomes" id="UP000000547">
    <property type="component" value="Chromosome"/>
</dbReference>
<dbReference type="Gene3D" id="3.40.190.10">
    <property type="entry name" value="Periplasmic binding protein-like II"/>
    <property type="match status" value="2"/>
</dbReference>
<evidence type="ECO:0000313" key="2">
    <source>
        <dbReference type="EMBL" id="AAZ24731.1"/>
    </source>
</evidence>
<dbReference type="Pfam" id="PF00497">
    <property type="entry name" value="SBP_bac_3"/>
    <property type="match status" value="1"/>
</dbReference>
<feature type="domain" description="Solute-binding protein family 3/N-terminal" evidence="1">
    <location>
        <begin position="29"/>
        <end position="253"/>
    </location>
</feature>
<dbReference type="PANTHER" id="PTHR38834">
    <property type="entry name" value="PERIPLASMIC SUBSTRATE BINDING PROTEIN FAMILY 3"/>
    <property type="match status" value="1"/>
</dbReference>
<organism evidence="2 3">
    <name type="scientific">Colwellia psychrerythraea (strain 34H / ATCC BAA-681)</name>
    <name type="common">Vibrio psychroerythus</name>
    <dbReference type="NCBI Taxonomy" id="167879"/>
    <lineage>
        <taxon>Bacteria</taxon>
        <taxon>Pseudomonadati</taxon>
        <taxon>Pseudomonadota</taxon>
        <taxon>Gammaproteobacteria</taxon>
        <taxon>Alteromonadales</taxon>
        <taxon>Colwelliaceae</taxon>
        <taxon>Colwellia</taxon>
    </lineage>
</organism>
<dbReference type="KEGG" id="cps:CPS_1277"/>
<evidence type="ECO:0000259" key="1">
    <source>
        <dbReference type="Pfam" id="PF00497"/>
    </source>
</evidence>
<dbReference type="PANTHER" id="PTHR38834:SF3">
    <property type="entry name" value="SOLUTE-BINDING PROTEIN FAMILY 3_N-TERMINAL DOMAIN-CONTAINING PROTEIN"/>
    <property type="match status" value="1"/>
</dbReference>
<sequence length="272" mass="31398">MKSIFFLFLFYSVALMPLYGKASDRVLAYVERIPPYVLISNNNITGSTIDILNEALKESDVDIHYQEINWSRALHDSESRPNIILTGLNRNAFREDKFHWLYKVPVHTSRQRYFLWQLKSKSAENKKRGLKNAFISVMQGDHKSKSYKSYVEGLGYQANIYPVGSREQVIHMLFKGRVDYILGGELNNAWRVKGLGYDPDMIERVVEVPNTSQGLYIAIGKHTDIKFVNKIRKALADLEQSGRVNEIMSLWLKKTEKTSPSENTQTKRTVDE</sequence>
<dbReference type="RefSeq" id="WP_011042114.1">
    <property type="nucleotide sequence ID" value="NC_003910.7"/>
</dbReference>
<dbReference type="InterPro" id="IPR001638">
    <property type="entry name" value="Solute-binding_3/MltF_N"/>
</dbReference>
<dbReference type="EMBL" id="CP000083">
    <property type="protein sequence ID" value="AAZ24731.1"/>
    <property type="molecule type" value="Genomic_DNA"/>
</dbReference>